<organism evidence="4">
    <name type="scientific">Nicotiana tabacum</name>
    <name type="common">Common tobacco</name>
    <dbReference type="NCBI Taxonomy" id="4097"/>
    <lineage>
        <taxon>Eukaryota</taxon>
        <taxon>Viridiplantae</taxon>
        <taxon>Streptophyta</taxon>
        <taxon>Embryophyta</taxon>
        <taxon>Tracheophyta</taxon>
        <taxon>Spermatophyta</taxon>
        <taxon>Magnoliopsida</taxon>
        <taxon>eudicotyledons</taxon>
        <taxon>Gunneridae</taxon>
        <taxon>Pentapetalae</taxon>
        <taxon>asterids</taxon>
        <taxon>lamiids</taxon>
        <taxon>Solanales</taxon>
        <taxon>Solanaceae</taxon>
        <taxon>Nicotianoideae</taxon>
        <taxon>Nicotianeae</taxon>
        <taxon>Nicotiana</taxon>
    </lineage>
</organism>
<evidence type="ECO:0000313" key="4">
    <source>
        <dbReference type="RefSeq" id="XP_016511914.1"/>
    </source>
</evidence>
<dbReference type="Pfam" id="PF20431">
    <property type="entry name" value="E_motif"/>
    <property type="match status" value="1"/>
</dbReference>
<dbReference type="RefSeq" id="XP_016511914.1">
    <property type="nucleotide sequence ID" value="XM_016656428.1"/>
</dbReference>
<feature type="repeat" description="PPR" evidence="3">
    <location>
        <begin position="270"/>
        <end position="304"/>
    </location>
</feature>
<dbReference type="Gene3D" id="1.25.40.10">
    <property type="entry name" value="Tetratricopeptide repeat domain"/>
    <property type="match status" value="5"/>
</dbReference>
<dbReference type="FunFam" id="1.25.40.10:FF:000348">
    <property type="entry name" value="Pentatricopeptide repeat-containing protein chloroplastic"/>
    <property type="match status" value="1"/>
</dbReference>
<dbReference type="OrthoDB" id="185373at2759"/>
<dbReference type="GO" id="GO:0009451">
    <property type="term" value="P:RNA modification"/>
    <property type="evidence" value="ECO:0000318"/>
    <property type="project" value="GO_Central"/>
</dbReference>
<feature type="repeat" description="PPR" evidence="3">
    <location>
        <begin position="340"/>
        <end position="370"/>
    </location>
</feature>
<protein>
    <submittedName>
        <fullName evidence="4">Pentatricopeptide repeat-containing protein At2g22410, mitochondrial-like</fullName>
    </submittedName>
</protein>
<dbReference type="PANTHER" id="PTHR47926:SF436">
    <property type="entry name" value="PENTATRICOPEPTIDE REPEAT-CONTAINING PROTEIN ELI1, CHLOROPLASTIC-LIKE ISOFORM X2"/>
    <property type="match status" value="1"/>
</dbReference>
<feature type="repeat" description="PPR" evidence="3">
    <location>
        <begin position="538"/>
        <end position="572"/>
    </location>
</feature>
<feature type="repeat" description="PPR" evidence="3">
    <location>
        <begin position="503"/>
        <end position="537"/>
    </location>
</feature>
<proteinExistence type="inferred from homology"/>
<evidence type="ECO:0000256" key="2">
    <source>
        <dbReference type="ARBA" id="ARBA00022737"/>
    </source>
</evidence>
<feature type="repeat" description="PPR" evidence="3">
    <location>
        <begin position="371"/>
        <end position="405"/>
    </location>
</feature>
<dbReference type="STRING" id="4097.A0A1S4DFB0"/>
<gene>
    <name evidence="4" type="primary">LOC107829016</name>
</gene>
<dbReference type="PaxDb" id="4097-A0A1S4DFB0"/>
<accession>A0A1S4DFB0</accession>
<reference evidence="4" key="1">
    <citation type="submission" date="2025-08" db="UniProtKB">
        <authorList>
            <consortium name="RefSeq"/>
        </authorList>
    </citation>
    <scope>IDENTIFICATION</scope>
</reference>
<dbReference type="OMA" id="FSWNVAI"/>
<sequence length="737" mass="83320">MHIISTSLNINCYKSLNHFRLKPLSKILSFYSSSIIPCSKLPHYKTKLEKSQCKWRTNHIFVQTNPLLSLLETKCKYMTQLKQIQSQMIITGLFSDGFASSRLIAFCALSEKGNLHYCKKILYNMENPNTFSWNMAIRGCSESENSKDGIFLYKQMLNMENPNTFSRNMDIRGCSESENPKDSIFSYNQMFITKGSECSCLKPDNHTFPLLLKICSRLGLYYMGQEIFVHVLRFGHDHDVFVLNAMIHFLVSCGKLEDANKLFDESSMRDLVSWNSLINGYVRSGRPREALMVFEKMKMASVEPDEVTIIGIVGACGQLKNLELGRKLHSYVMDIGLNFSIPLCNALIDMYMKNESLHEAKALFDRMEERTMVSWTTMISGFAKLGLLDEARRLFNEMPDKAIVQWNALIGGYVQAKRGKEVLALFHKMQTLNVKPDEVTMLSCLSACAQLGALDIGIWIHHYIKKHKLCLTVSLGTALVDMYAKCGNVEKALQIFHEMPVKNSLTWTAAIGALAFHGNGHDALSYFSKMVDSGLIPDDVTLLGVLSACCHGGLVEEGRKLFAEMSANFKIPPKSKHYCCMVDLLGRAGLLHEAYELVQRMPMAADASIWGALFFACRVHGNVEIGEKAALKLLEFDPADSGTYVLLGNMYVEANMRHKARDVRKMMDERGLEKTPGCSSIEVNGKLSEFIVRDKTHPQSDQIYESLIHLTRHMEIVNYFPFIGYDLLHDTDVYCAT</sequence>
<dbReference type="FunFam" id="1.25.40.10:FF:000690">
    <property type="entry name" value="Pentatricopeptide repeat-containing protein"/>
    <property type="match status" value="1"/>
</dbReference>
<dbReference type="Pfam" id="PF20430">
    <property type="entry name" value="Eplus_motif"/>
    <property type="match status" value="1"/>
</dbReference>
<comment type="similarity">
    <text evidence="1">Belongs to the PPR family. PCMP-H subfamily.</text>
</comment>
<dbReference type="GO" id="GO:0003729">
    <property type="term" value="F:mRNA binding"/>
    <property type="evidence" value="ECO:0007669"/>
    <property type="project" value="UniProtKB-ARBA"/>
</dbReference>
<dbReference type="InterPro" id="IPR046849">
    <property type="entry name" value="E2_motif"/>
</dbReference>
<name>A0A1S4DFB0_TOBAC</name>
<evidence type="ECO:0000256" key="3">
    <source>
        <dbReference type="PROSITE-ProRule" id="PRU00708"/>
    </source>
</evidence>
<dbReference type="AlphaFoldDB" id="A0A1S4DFB0"/>
<dbReference type="SUPFAM" id="SSF48452">
    <property type="entry name" value="TPR-like"/>
    <property type="match status" value="2"/>
</dbReference>
<dbReference type="PANTHER" id="PTHR47926">
    <property type="entry name" value="PENTATRICOPEPTIDE REPEAT-CONTAINING PROTEIN"/>
    <property type="match status" value="1"/>
</dbReference>
<dbReference type="KEGG" id="nta:107829016"/>
<dbReference type="InterPro" id="IPR046848">
    <property type="entry name" value="E_motif"/>
</dbReference>
<dbReference type="InterPro" id="IPR002885">
    <property type="entry name" value="PPR_rpt"/>
</dbReference>
<evidence type="ECO:0000256" key="1">
    <source>
        <dbReference type="ARBA" id="ARBA00006643"/>
    </source>
</evidence>
<dbReference type="NCBIfam" id="TIGR00756">
    <property type="entry name" value="PPR"/>
    <property type="match status" value="7"/>
</dbReference>
<dbReference type="InterPro" id="IPR011990">
    <property type="entry name" value="TPR-like_helical_dom_sf"/>
</dbReference>
<dbReference type="InterPro" id="IPR046960">
    <property type="entry name" value="PPR_At4g14850-like_plant"/>
</dbReference>
<dbReference type="Pfam" id="PF13041">
    <property type="entry name" value="PPR_2"/>
    <property type="match status" value="3"/>
</dbReference>
<dbReference type="PROSITE" id="PS51375">
    <property type="entry name" value="PPR"/>
    <property type="match status" value="5"/>
</dbReference>
<dbReference type="Pfam" id="PF01535">
    <property type="entry name" value="PPR"/>
    <property type="match status" value="6"/>
</dbReference>
<dbReference type="SMR" id="A0A1S4DFB0"/>
<keyword evidence="2" id="KW-0677">Repeat</keyword>
<dbReference type="FunFam" id="1.25.40.10:FF:000427">
    <property type="entry name" value="Pentatricopeptide repeat-containing protein chloroplastic"/>
    <property type="match status" value="1"/>
</dbReference>